<organism evidence="2 3">
    <name type="scientific">Emticicia soli</name>
    <dbReference type="NCBI Taxonomy" id="2027878"/>
    <lineage>
        <taxon>Bacteria</taxon>
        <taxon>Pseudomonadati</taxon>
        <taxon>Bacteroidota</taxon>
        <taxon>Cytophagia</taxon>
        <taxon>Cytophagales</taxon>
        <taxon>Leadbetterellaceae</taxon>
        <taxon>Emticicia</taxon>
    </lineage>
</organism>
<name>A0ABW5JB25_9BACT</name>
<reference evidence="3" key="1">
    <citation type="journal article" date="2019" name="Int. J. Syst. Evol. Microbiol.">
        <title>The Global Catalogue of Microorganisms (GCM) 10K type strain sequencing project: providing services to taxonomists for standard genome sequencing and annotation.</title>
        <authorList>
            <consortium name="The Broad Institute Genomics Platform"/>
            <consortium name="The Broad Institute Genome Sequencing Center for Infectious Disease"/>
            <person name="Wu L."/>
            <person name="Ma J."/>
        </authorList>
    </citation>
    <scope>NUCLEOTIDE SEQUENCE [LARGE SCALE GENOMIC DNA]</scope>
    <source>
        <strain evidence="3">KCTC 52344</strain>
    </source>
</reference>
<dbReference type="EMBL" id="JBHULC010000027">
    <property type="protein sequence ID" value="MFD2522983.1"/>
    <property type="molecule type" value="Genomic_DNA"/>
</dbReference>
<protein>
    <submittedName>
        <fullName evidence="2">Uncharacterized protein</fullName>
    </submittedName>
</protein>
<dbReference type="Proteomes" id="UP001597510">
    <property type="component" value="Unassembled WGS sequence"/>
</dbReference>
<comment type="caution">
    <text evidence="2">The sequence shown here is derived from an EMBL/GenBank/DDBJ whole genome shotgun (WGS) entry which is preliminary data.</text>
</comment>
<keyword evidence="3" id="KW-1185">Reference proteome</keyword>
<keyword evidence="1" id="KW-1133">Transmembrane helix</keyword>
<dbReference type="RefSeq" id="WP_340240664.1">
    <property type="nucleotide sequence ID" value="NZ_JBBEWC010000023.1"/>
</dbReference>
<feature type="transmembrane region" description="Helical" evidence="1">
    <location>
        <begin position="7"/>
        <end position="24"/>
    </location>
</feature>
<evidence type="ECO:0000256" key="1">
    <source>
        <dbReference type="SAM" id="Phobius"/>
    </source>
</evidence>
<sequence>MIKTINVFLYTCLSLTIFLIVIHIKKIDYYENPSKGIIENIYTGLTKISTHFSREDSLDYRLSLSFNHIQTQILVDKIEIYAEGIKSSQSNVLKIKKILPYSGMHNWNIPEFKKYSEIPSNLKILNLENNPYFAFDFILSSESNLELEKFKIKILLNFTENLISKNLDKELIILKKNKIQFKPLDNHSDGTLILLPFLIIISSVLAIFKFQYKRKQKKAKWE</sequence>
<keyword evidence="1" id="KW-0812">Transmembrane</keyword>
<gene>
    <name evidence="2" type="ORF">ACFSR2_18955</name>
</gene>
<evidence type="ECO:0000313" key="2">
    <source>
        <dbReference type="EMBL" id="MFD2522983.1"/>
    </source>
</evidence>
<proteinExistence type="predicted"/>
<accession>A0ABW5JB25</accession>
<evidence type="ECO:0000313" key="3">
    <source>
        <dbReference type="Proteomes" id="UP001597510"/>
    </source>
</evidence>
<feature type="transmembrane region" description="Helical" evidence="1">
    <location>
        <begin position="191"/>
        <end position="210"/>
    </location>
</feature>
<keyword evidence="1" id="KW-0472">Membrane</keyword>